<dbReference type="AlphaFoldDB" id="A0A1F8F2H8"/>
<dbReference type="PANTHER" id="PTHR30627">
    <property type="entry name" value="PEPTIDOGLYCAN D,D-TRANSPEPTIDASE"/>
    <property type="match status" value="1"/>
</dbReference>
<evidence type="ECO:0000256" key="9">
    <source>
        <dbReference type="ARBA" id="ARBA00023316"/>
    </source>
</evidence>
<dbReference type="Pfam" id="PF00905">
    <property type="entry name" value="Transpeptidase"/>
    <property type="match status" value="1"/>
</dbReference>
<evidence type="ECO:0000256" key="4">
    <source>
        <dbReference type="ARBA" id="ARBA00022692"/>
    </source>
</evidence>
<proteinExistence type="predicted"/>
<accession>A0A1F8F2H8</accession>
<dbReference type="GO" id="GO:0009252">
    <property type="term" value="P:peptidoglycan biosynthetic process"/>
    <property type="evidence" value="ECO:0007669"/>
    <property type="project" value="UniProtKB-KW"/>
</dbReference>
<sequence length="628" mass="70859">MSFFKKSKNYWVSLESEDWVTPEETLLDSRSQYSDLEKPMPGYMFSFFLILFSSLTVILIIFLFKISIVEHEAFAKLALQNKSANLPLSPPRGMILDKNGQPLVRNIPIFNLLAVTRELNDDFENLDVKIEQIAEKLSQDSKTLKELVRNQMKIGNVFFAHLDLTKDQALSIEYLQFPGFYVVPDHKREYLDGFKISQVIGYTGKVNKDDLKNSEYYFTTDIVGRLGVEYQYEEFLRGEHGNIFFSKEKSGYVAKNPESGQAVFLNLDHDLQIKLYDEIFSVLRDSGISRAAGIIQDPNTGAVLALVSFPSFDNNIFSSGVSESDYKRLFENQAKPLFNRVISGLYNPGSTIKPFIGMTALEEKIISSDYTIKDCIELVVQNPYDSKNPYIFGNWRIEYGQFNLKKSIANSCNIYFFTLGGGRDDFSGLGADRITKYLKSSLADSRLGIDIPGEKKGFIPTPGWKLLEKGESWYLGDTYNISIGQGDLLVTPLWLNTYVSAIANMGTIYKPLVAKEIRDKNKISKKIEPEILETLPFSREVISVMRDAMRETVLSGTAQIFKELPVQVGAKTGTAEVIKGSTVNSLFTAFAPYDNPEIAITILIEGATNQQGLAVRSAYNVLKWHFSR</sequence>
<protein>
    <recommendedName>
        <fullName evidence="16">Penicillin-binding protein 2</fullName>
    </recommendedName>
</protein>
<evidence type="ECO:0000256" key="6">
    <source>
        <dbReference type="ARBA" id="ARBA00022984"/>
    </source>
</evidence>
<dbReference type="Gene3D" id="3.30.1390.30">
    <property type="entry name" value="Penicillin-binding protein 2a, domain 3"/>
    <property type="match status" value="1"/>
</dbReference>
<feature type="transmembrane region" description="Helical" evidence="11">
    <location>
        <begin position="43"/>
        <end position="64"/>
    </location>
</feature>
<feature type="domain" description="Penicillin-binding protein transpeptidase" evidence="12">
    <location>
        <begin position="294"/>
        <end position="616"/>
    </location>
</feature>
<keyword evidence="3" id="KW-1003">Cell membrane</keyword>
<keyword evidence="4 11" id="KW-0812">Transmembrane</keyword>
<dbReference type="PANTHER" id="PTHR30627:SF2">
    <property type="entry name" value="PEPTIDOGLYCAN D,D-TRANSPEPTIDASE MRDA"/>
    <property type="match status" value="1"/>
</dbReference>
<comment type="caution">
    <text evidence="14">The sequence shown here is derived from an EMBL/GenBank/DDBJ whole genome shotgun (WGS) entry which is preliminary data.</text>
</comment>
<evidence type="ECO:0008006" key="16">
    <source>
        <dbReference type="Google" id="ProtNLM"/>
    </source>
</evidence>
<evidence type="ECO:0000256" key="7">
    <source>
        <dbReference type="ARBA" id="ARBA00022989"/>
    </source>
</evidence>
<dbReference type="Pfam" id="PF03717">
    <property type="entry name" value="PBP_dimer"/>
    <property type="match status" value="1"/>
</dbReference>
<dbReference type="SUPFAM" id="SSF56601">
    <property type="entry name" value="beta-lactamase/transpeptidase-like"/>
    <property type="match status" value="1"/>
</dbReference>
<dbReference type="GO" id="GO:0005886">
    <property type="term" value="C:plasma membrane"/>
    <property type="evidence" value="ECO:0007669"/>
    <property type="project" value="UniProtKB-SubCell"/>
</dbReference>
<dbReference type="GO" id="GO:0071555">
    <property type="term" value="P:cell wall organization"/>
    <property type="evidence" value="ECO:0007669"/>
    <property type="project" value="UniProtKB-KW"/>
</dbReference>
<dbReference type="GO" id="GO:0008360">
    <property type="term" value="P:regulation of cell shape"/>
    <property type="evidence" value="ECO:0007669"/>
    <property type="project" value="UniProtKB-KW"/>
</dbReference>
<dbReference type="Proteomes" id="UP000176834">
    <property type="component" value="Unassembled WGS sequence"/>
</dbReference>
<dbReference type="GO" id="GO:0008658">
    <property type="term" value="F:penicillin binding"/>
    <property type="evidence" value="ECO:0007669"/>
    <property type="project" value="InterPro"/>
</dbReference>
<dbReference type="InterPro" id="IPR050515">
    <property type="entry name" value="Beta-lactam/transpept"/>
</dbReference>
<comment type="subcellular location">
    <subcellularLocation>
        <location evidence="2">Cell membrane</location>
    </subcellularLocation>
    <subcellularLocation>
        <location evidence="1">Membrane</location>
        <topology evidence="1">Single-pass membrane protein</topology>
    </subcellularLocation>
</comment>
<evidence type="ECO:0000259" key="13">
    <source>
        <dbReference type="Pfam" id="PF03717"/>
    </source>
</evidence>
<evidence type="ECO:0000256" key="1">
    <source>
        <dbReference type="ARBA" id="ARBA00004167"/>
    </source>
</evidence>
<keyword evidence="5" id="KW-0133">Cell shape</keyword>
<evidence type="ECO:0000256" key="3">
    <source>
        <dbReference type="ARBA" id="ARBA00022475"/>
    </source>
</evidence>
<evidence type="ECO:0000259" key="12">
    <source>
        <dbReference type="Pfam" id="PF00905"/>
    </source>
</evidence>
<keyword evidence="9" id="KW-0961">Cell wall biogenesis/degradation</keyword>
<evidence type="ECO:0000313" key="15">
    <source>
        <dbReference type="Proteomes" id="UP000176834"/>
    </source>
</evidence>
<keyword evidence="10" id="KW-0175">Coiled coil</keyword>
<evidence type="ECO:0000313" key="14">
    <source>
        <dbReference type="EMBL" id="OGN07335.1"/>
    </source>
</evidence>
<dbReference type="InterPro" id="IPR001460">
    <property type="entry name" value="PCN-bd_Tpept"/>
</dbReference>
<keyword evidence="7 11" id="KW-1133">Transmembrane helix</keyword>
<evidence type="ECO:0000256" key="8">
    <source>
        <dbReference type="ARBA" id="ARBA00023136"/>
    </source>
</evidence>
<feature type="domain" description="Penicillin-binding protein dimerisation" evidence="13">
    <location>
        <begin position="88"/>
        <end position="255"/>
    </location>
</feature>
<dbReference type="Gene3D" id="3.40.710.10">
    <property type="entry name" value="DD-peptidase/beta-lactamase superfamily"/>
    <property type="match status" value="1"/>
</dbReference>
<organism evidence="14 15">
    <name type="scientific">Candidatus Yanofskybacteria bacterium RIFCSPHIGHO2_02_FULL_38_22b</name>
    <dbReference type="NCBI Taxonomy" id="1802673"/>
    <lineage>
        <taxon>Bacteria</taxon>
        <taxon>Candidatus Yanofskyibacteriota</taxon>
    </lineage>
</organism>
<gene>
    <name evidence="14" type="ORF">A3B86_01100</name>
</gene>
<evidence type="ECO:0000256" key="5">
    <source>
        <dbReference type="ARBA" id="ARBA00022960"/>
    </source>
</evidence>
<evidence type="ECO:0000256" key="2">
    <source>
        <dbReference type="ARBA" id="ARBA00004236"/>
    </source>
</evidence>
<dbReference type="InterPro" id="IPR012338">
    <property type="entry name" value="Beta-lactam/transpept-like"/>
</dbReference>
<dbReference type="GO" id="GO:0071972">
    <property type="term" value="F:peptidoglycan L,D-transpeptidase activity"/>
    <property type="evidence" value="ECO:0007669"/>
    <property type="project" value="TreeGrafter"/>
</dbReference>
<feature type="coiled-coil region" evidence="10">
    <location>
        <begin position="116"/>
        <end position="150"/>
    </location>
</feature>
<name>A0A1F8F2H8_9BACT</name>
<evidence type="ECO:0000256" key="11">
    <source>
        <dbReference type="SAM" id="Phobius"/>
    </source>
</evidence>
<dbReference type="Gene3D" id="3.90.1310.10">
    <property type="entry name" value="Penicillin-binding protein 2a (Domain 2)"/>
    <property type="match status" value="1"/>
</dbReference>
<reference evidence="14 15" key="1">
    <citation type="journal article" date="2016" name="Nat. Commun.">
        <title>Thousands of microbial genomes shed light on interconnected biogeochemical processes in an aquifer system.</title>
        <authorList>
            <person name="Anantharaman K."/>
            <person name="Brown C.T."/>
            <person name="Hug L.A."/>
            <person name="Sharon I."/>
            <person name="Castelle C.J."/>
            <person name="Probst A.J."/>
            <person name="Thomas B.C."/>
            <person name="Singh A."/>
            <person name="Wilkins M.J."/>
            <person name="Karaoz U."/>
            <person name="Brodie E.L."/>
            <person name="Williams K.H."/>
            <person name="Hubbard S.S."/>
            <person name="Banfield J.F."/>
        </authorList>
    </citation>
    <scope>NUCLEOTIDE SEQUENCE [LARGE SCALE GENOMIC DNA]</scope>
</reference>
<dbReference type="InterPro" id="IPR005311">
    <property type="entry name" value="PBP_dimer"/>
</dbReference>
<dbReference type="InterPro" id="IPR036138">
    <property type="entry name" value="PBP_dimer_sf"/>
</dbReference>
<dbReference type="EMBL" id="MGJN01000007">
    <property type="protein sequence ID" value="OGN07335.1"/>
    <property type="molecule type" value="Genomic_DNA"/>
</dbReference>
<keyword evidence="8 11" id="KW-0472">Membrane</keyword>
<dbReference type="SUPFAM" id="SSF56519">
    <property type="entry name" value="Penicillin binding protein dimerisation domain"/>
    <property type="match status" value="1"/>
</dbReference>
<keyword evidence="6" id="KW-0573">Peptidoglycan synthesis</keyword>
<evidence type="ECO:0000256" key="10">
    <source>
        <dbReference type="SAM" id="Coils"/>
    </source>
</evidence>